<name>A0A3E0K0G1_9BACI</name>
<gene>
    <name evidence="2" type="ORF">C6P37_13525</name>
</gene>
<feature type="region of interest" description="Disordered" evidence="1">
    <location>
        <begin position="1"/>
        <end position="111"/>
    </location>
</feature>
<accession>A0A3E0K0G1</accession>
<evidence type="ECO:0000313" key="3">
    <source>
        <dbReference type="Proteomes" id="UP000257014"/>
    </source>
</evidence>
<organism evidence="2 3">
    <name type="scientific">Caldibacillus debilis</name>
    <dbReference type="NCBI Taxonomy" id="301148"/>
    <lineage>
        <taxon>Bacteria</taxon>
        <taxon>Bacillati</taxon>
        <taxon>Bacillota</taxon>
        <taxon>Bacilli</taxon>
        <taxon>Bacillales</taxon>
        <taxon>Bacillaceae</taxon>
        <taxon>Caldibacillus</taxon>
    </lineage>
</organism>
<protein>
    <submittedName>
        <fullName evidence="2">Uncharacterized protein</fullName>
    </submittedName>
</protein>
<proteinExistence type="predicted"/>
<comment type="caution">
    <text evidence="2">The sequence shown here is derived from an EMBL/GenBank/DDBJ whole genome shotgun (WGS) entry which is preliminary data.</text>
</comment>
<reference evidence="2 3" key="1">
    <citation type="submission" date="2018-03" db="EMBL/GenBank/DDBJ databases">
        <authorList>
            <person name="Keele B.F."/>
        </authorList>
    </citation>
    <scope>NUCLEOTIDE SEQUENCE [LARGE SCALE GENOMIC DNA]</scope>
    <source>
        <strain evidence="2">ZCTH4_d</strain>
    </source>
</reference>
<dbReference type="Proteomes" id="UP000257014">
    <property type="component" value="Unassembled WGS sequence"/>
</dbReference>
<dbReference type="EMBL" id="QEWE01000026">
    <property type="protein sequence ID" value="REJ26346.1"/>
    <property type="molecule type" value="Genomic_DNA"/>
</dbReference>
<dbReference type="AlphaFoldDB" id="A0A3E0K0G1"/>
<evidence type="ECO:0000256" key="1">
    <source>
        <dbReference type="SAM" id="MobiDB-lite"/>
    </source>
</evidence>
<evidence type="ECO:0000313" key="2">
    <source>
        <dbReference type="EMBL" id="REJ26346.1"/>
    </source>
</evidence>
<sequence>MESMGNPGVLPLTGTSPGMRGRGHLLPSPLFVHPPSAQPESARVPPNRVESAKWPPGADPPIQQGSENGPARRAGSFRRHGSGRDGAGQFPRSKAEPIETAAAGRSFEPGASTRARIGAVNHWGCKDTDASIEFPFLHEMAGTKKIFPNTK</sequence>